<feature type="transmembrane region" description="Helical" evidence="5">
    <location>
        <begin position="237"/>
        <end position="253"/>
    </location>
</feature>
<dbReference type="InterPro" id="IPR050638">
    <property type="entry name" value="AA-Vitamin_Transporters"/>
</dbReference>
<evidence type="ECO:0000256" key="2">
    <source>
        <dbReference type="ARBA" id="ARBA00022692"/>
    </source>
</evidence>
<keyword evidence="3 5" id="KW-1133">Transmembrane helix</keyword>
<feature type="domain" description="EamA" evidence="6">
    <location>
        <begin position="143"/>
        <end position="276"/>
    </location>
</feature>
<feature type="transmembrane region" description="Helical" evidence="5">
    <location>
        <begin position="57"/>
        <end position="78"/>
    </location>
</feature>
<dbReference type="Gene3D" id="1.10.3730.20">
    <property type="match status" value="1"/>
</dbReference>
<protein>
    <submittedName>
        <fullName evidence="7">Unannotated protein</fullName>
    </submittedName>
</protein>
<name>A0A6J7DZF1_9ZZZZ</name>
<evidence type="ECO:0000313" key="7">
    <source>
        <dbReference type="EMBL" id="CAB4872893.1"/>
    </source>
</evidence>
<dbReference type="PANTHER" id="PTHR32322">
    <property type="entry name" value="INNER MEMBRANE TRANSPORTER"/>
    <property type="match status" value="1"/>
</dbReference>
<evidence type="ECO:0000259" key="6">
    <source>
        <dbReference type="Pfam" id="PF00892"/>
    </source>
</evidence>
<evidence type="ECO:0000256" key="5">
    <source>
        <dbReference type="SAM" id="Phobius"/>
    </source>
</evidence>
<feature type="transmembrane region" description="Helical" evidence="5">
    <location>
        <begin position="112"/>
        <end position="129"/>
    </location>
</feature>
<evidence type="ECO:0000256" key="1">
    <source>
        <dbReference type="ARBA" id="ARBA00004141"/>
    </source>
</evidence>
<gene>
    <name evidence="7" type="ORF">UFOPK3376_00940</name>
</gene>
<feature type="transmembrane region" description="Helical" evidence="5">
    <location>
        <begin position="203"/>
        <end position="225"/>
    </location>
</feature>
<reference evidence="7" key="1">
    <citation type="submission" date="2020-05" db="EMBL/GenBank/DDBJ databases">
        <authorList>
            <person name="Chiriac C."/>
            <person name="Salcher M."/>
            <person name="Ghai R."/>
            <person name="Kavagutti S V."/>
        </authorList>
    </citation>
    <scope>NUCLEOTIDE SEQUENCE</scope>
</reference>
<feature type="domain" description="EamA" evidence="6">
    <location>
        <begin position="2"/>
        <end position="128"/>
    </location>
</feature>
<feature type="transmembrane region" description="Helical" evidence="5">
    <location>
        <begin position="259"/>
        <end position="276"/>
    </location>
</feature>
<feature type="transmembrane region" description="Helical" evidence="5">
    <location>
        <begin position="172"/>
        <end position="191"/>
    </location>
</feature>
<dbReference type="AlphaFoldDB" id="A0A6J7DZF1"/>
<dbReference type="Pfam" id="PF00892">
    <property type="entry name" value="EamA"/>
    <property type="match status" value="2"/>
</dbReference>
<sequence>MLFVLLWSTGFVVAHYGTEDAGPLTFLTMRLGAAAVLLWLVAAVTHAPQINRVQVTWASVTGIGMHALYLGGVFVAIAHGLPSGLSALIAGLHPVITSVGARLLLRERLYPVQWAGIGLGMVGVVAVVIDRLRAHSGGITGFALVAMAVSVIGMAGGTLVQRARGGSMPLLRGTAVQYTTAALILGVGAVFNEHWQAHATPRLWFSLIWAVLVLSIAAVLIMMVLLQRQAAARVSSLFFLTPALSTIEGAILFRERLGVLALVGLVVALAGVWLTVRRRR</sequence>
<keyword evidence="4 5" id="KW-0472">Membrane</keyword>
<accession>A0A6J7DZF1</accession>
<evidence type="ECO:0000256" key="4">
    <source>
        <dbReference type="ARBA" id="ARBA00023136"/>
    </source>
</evidence>
<organism evidence="7">
    <name type="scientific">freshwater metagenome</name>
    <dbReference type="NCBI Taxonomy" id="449393"/>
    <lineage>
        <taxon>unclassified sequences</taxon>
        <taxon>metagenomes</taxon>
        <taxon>ecological metagenomes</taxon>
    </lineage>
</organism>
<dbReference type="GO" id="GO:0016020">
    <property type="term" value="C:membrane"/>
    <property type="evidence" value="ECO:0007669"/>
    <property type="project" value="UniProtKB-SubCell"/>
</dbReference>
<feature type="transmembrane region" description="Helical" evidence="5">
    <location>
        <begin position="84"/>
        <end position="105"/>
    </location>
</feature>
<dbReference type="SUPFAM" id="SSF103481">
    <property type="entry name" value="Multidrug resistance efflux transporter EmrE"/>
    <property type="match status" value="2"/>
</dbReference>
<dbReference type="EMBL" id="CAFBLP010000017">
    <property type="protein sequence ID" value="CAB4872893.1"/>
    <property type="molecule type" value="Genomic_DNA"/>
</dbReference>
<feature type="transmembrane region" description="Helical" evidence="5">
    <location>
        <begin position="24"/>
        <end position="45"/>
    </location>
</feature>
<dbReference type="PANTHER" id="PTHR32322:SF2">
    <property type="entry name" value="EAMA DOMAIN-CONTAINING PROTEIN"/>
    <property type="match status" value="1"/>
</dbReference>
<dbReference type="InterPro" id="IPR000620">
    <property type="entry name" value="EamA_dom"/>
</dbReference>
<keyword evidence="2 5" id="KW-0812">Transmembrane</keyword>
<proteinExistence type="predicted"/>
<comment type="subcellular location">
    <subcellularLocation>
        <location evidence="1">Membrane</location>
        <topology evidence="1">Multi-pass membrane protein</topology>
    </subcellularLocation>
</comment>
<dbReference type="InterPro" id="IPR037185">
    <property type="entry name" value="EmrE-like"/>
</dbReference>
<evidence type="ECO:0000256" key="3">
    <source>
        <dbReference type="ARBA" id="ARBA00022989"/>
    </source>
</evidence>
<feature type="transmembrane region" description="Helical" evidence="5">
    <location>
        <begin position="141"/>
        <end position="160"/>
    </location>
</feature>